<feature type="compositionally biased region" description="Low complexity" evidence="1">
    <location>
        <begin position="404"/>
        <end position="415"/>
    </location>
</feature>
<protein>
    <submittedName>
        <fullName evidence="2">Centrosomal protein of 70 kDa</fullName>
    </submittedName>
</protein>
<proteinExistence type="predicted"/>
<feature type="region of interest" description="Disordered" evidence="1">
    <location>
        <begin position="283"/>
        <end position="307"/>
    </location>
</feature>
<feature type="region of interest" description="Disordered" evidence="1">
    <location>
        <begin position="391"/>
        <end position="485"/>
    </location>
</feature>
<feature type="compositionally biased region" description="Low complexity" evidence="1">
    <location>
        <begin position="659"/>
        <end position="673"/>
    </location>
</feature>
<feature type="compositionally biased region" description="Basic and acidic residues" evidence="1">
    <location>
        <begin position="72"/>
        <end position="85"/>
    </location>
</feature>
<feature type="compositionally biased region" description="Polar residues" evidence="1">
    <location>
        <begin position="1"/>
        <end position="21"/>
    </location>
</feature>
<gene>
    <name evidence="2" type="ORF">M0812_06113</name>
</gene>
<evidence type="ECO:0000256" key="1">
    <source>
        <dbReference type="SAM" id="MobiDB-lite"/>
    </source>
</evidence>
<accession>A0AAV8A7Z9</accession>
<feature type="compositionally biased region" description="Basic and acidic residues" evidence="1">
    <location>
        <begin position="417"/>
        <end position="432"/>
    </location>
</feature>
<feature type="region of interest" description="Disordered" evidence="1">
    <location>
        <begin position="1"/>
        <end position="23"/>
    </location>
</feature>
<feature type="region of interest" description="Disordered" evidence="1">
    <location>
        <begin position="168"/>
        <end position="201"/>
    </location>
</feature>
<dbReference type="Proteomes" id="UP001146793">
    <property type="component" value="Unassembled WGS sequence"/>
</dbReference>
<comment type="caution">
    <text evidence="2">The sequence shown here is derived from an EMBL/GenBank/DDBJ whole genome shotgun (WGS) entry which is preliminary data.</text>
</comment>
<reference evidence="2" key="1">
    <citation type="submission" date="2022-08" db="EMBL/GenBank/DDBJ databases">
        <title>Novel sulphate-reducing endosymbionts in the free-living metamonad Anaeramoeba.</title>
        <authorList>
            <person name="Jerlstrom-Hultqvist J."/>
            <person name="Cepicka I."/>
            <person name="Gallot-Lavallee L."/>
            <person name="Salas-Leiva D."/>
            <person name="Curtis B.A."/>
            <person name="Zahonova K."/>
            <person name="Pipaliya S."/>
            <person name="Dacks J."/>
            <person name="Roger A.J."/>
        </authorList>
    </citation>
    <scope>NUCLEOTIDE SEQUENCE</scope>
    <source>
        <strain evidence="2">Busselton2</strain>
    </source>
</reference>
<feature type="compositionally biased region" description="Low complexity" evidence="1">
    <location>
        <begin position="710"/>
        <end position="726"/>
    </location>
</feature>
<dbReference type="EMBL" id="JANTQA010000012">
    <property type="protein sequence ID" value="KAJ3449953.1"/>
    <property type="molecule type" value="Genomic_DNA"/>
</dbReference>
<feature type="region of interest" description="Disordered" evidence="1">
    <location>
        <begin position="659"/>
        <end position="731"/>
    </location>
</feature>
<evidence type="ECO:0000313" key="3">
    <source>
        <dbReference type="Proteomes" id="UP001146793"/>
    </source>
</evidence>
<name>A0AAV8A7Z9_9EUKA</name>
<feature type="compositionally biased region" description="Basic residues" evidence="1">
    <location>
        <begin position="51"/>
        <end position="61"/>
    </location>
</feature>
<feature type="compositionally biased region" description="Polar residues" evidence="1">
    <location>
        <begin position="168"/>
        <end position="182"/>
    </location>
</feature>
<organism evidence="2 3">
    <name type="scientific">Anaeramoeba flamelloides</name>
    <dbReference type="NCBI Taxonomy" id="1746091"/>
    <lineage>
        <taxon>Eukaryota</taxon>
        <taxon>Metamonada</taxon>
        <taxon>Anaeramoebidae</taxon>
        <taxon>Anaeramoeba</taxon>
    </lineage>
</organism>
<sequence>MSSYTSSNSKRNQQYNLNFGSVSEEELKILIGTPNEKEIYQKTKEEFGTNHQKKPQQRHKGYHEQNNLIFNKTKENKNRSGDNKKQRTRTRTRSRPKPKPKQRQNQRNKNYSSQQLEQLTLEFDKLDNEIKNTLLEFSDSGSINSIAGQGKEINESRKYVNQQMVNNQSKQFKLDQQTSQKNDYLKKTKKQKPKIREDSPNETDLEIGEINRVLISNGFNKIEKRKTNKNDGLEILLINKLKEVLYGYKGRVKELEIAKRQLIQINQHNKELKNEINSFTKRDKQINSKQQQQQEKKFEQQQQSSEKSFQAFDEINQTLTTFNESNKNTIKNLGKNVRKGFLQLNTTVTQSTQSIRNEHNQSSKILINKMDQISHQLNQVLQQQYISLNNNDNTFSNQRRQKKQQQQQQQQQQRQMHYQEEKEKHFINKSESESSDDMNNQYQDLNNRSRSHGNSHSYRNVNDNRNRSRSRNRNRNANNEVGFKKRDKKLKYKGIDNMLVKSLTWKNNYDIWNLTEEYCKQTLESICRSIEVKDISLILPTFTRLTTKVSNYTHLIEKIYKITNMYDSNLELEKLINNKDLIPIITNWKNNQKTLVDLLEFKENLNEELSMFLNYKNKLKSSFNKGKYGDIMNNGNLQLSLSQIIDLVSNLVKNSFNSNSSISNNNNNNNNNIQQREEEPNQTQDFTNSAKKKLKSFSPLKESKPTNNRTSTLSSTSTSMSALSLSQKRSNQKKYKNLNKYVDEKPDHFVHRFIIHFQKLFIVENIQDIFSVLNSVYSQIEQTKRMLKTLIRTLGLDPNSNFSNCLSRIHKLIYYEKLHYHQTRIN</sequence>
<feature type="compositionally biased region" description="Basic residues" evidence="1">
    <location>
        <begin position="86"/>
        <end position="106"/>
    </location>
</feature>
<feature type="compositionally biased region" description="Low complexity" evidence="1">
    <location>
        <begin position="446"/>
        <end position="463"/>
    </location>
</feature>
<evidence type="ECO:0000313" key="2">
    <source>
        <dbReference type="EMBL" id="KAJ3449953.1"/>
    </source>
</evidence>
<feature type="region of interest" description="Disordered" evidence="1">
    <location>
        <begin position="40"/>
        <end position="115"/>
    </location>
</feature>
<dbReference type="AlphaFoldDB" id="A0AAV8A7Z9"/>